<gene>
    <name evidence="1" type="ORF">CJF43_11980</name>
</gene>
<dbReference type="EMBL" id="NQKL01000008">
    <property type="protein sequence ID" value="OZY41478.1"/>
    <property type="molecule type" value="Genomic_DNA"/>
</dbReference>
<reference evidence="1 2" key="1">
    <citation type="submission" date="2017-08" db="EMBL/GenBank/DDBJ databases">
        <title>Genomic and metabolic characterisation of spoilage-associated Pseudomonas species.</title>
        <authorList>
            <person name="Stanborough T."/>
            <person name="Fegan N."/>
            <person name="Powell S.M."/>
            <person name="Singh T."/>
            <person name="Tamplin M.L."/>
            <person name="Chandry P.S."/>
        </authorList>
    </citation>
    <scope>NUCLEOTIDE SEQUENCE [LARGE SCALE GENOMIC DNA]</scope>
    <source>
        <strain evidence="1 2">F1820</strain>
    </source>
</reference>
<sequence>MSATISVNGYEIKPDESGQWCVFSASGENVAGPFSSQQAAAEVASVFQDQPEPAARRSKN</sequence>
<dbReference type="Proteomes" id="UP000216113">
    <property type="component" value="Unassembled WGS sequence"/>
</dbReference>
<name>A0A266LTR6_PSEFR</name>
<evidence type="ECO:0008006" key="3">
    <source>
        <dbReference type="Google" id="ProtNLM"/>
    </source>
</evidence>
<protein>
    <recommendedName>
        <fullName evidence="3">DUF2188 domain-containing protein</fullName>
    </recommendedName>
</protein>
<evidence type="ECO:0000313" key="2">
    <source>
        <dbReference type="Proteomes" id="UP000216113"/>
    </source>
</evidence>
<dbReference type="RefSeq" id="WP_095029363.1">
    <property type="nucleotide sequence ID" value="NZ_NQKL01000008.1"/>
</dbReference>
<proteinExistence type="predicted"/>
<comment type="caution">
    <text evidence="1">The sequence shown here is derived from an EMBL/GenBank/DDBJ whole genome shotgun (WGS) entry which is preliminary data.</text>
</comment>
<organism evidence="1 2">
    <name type="scientific">Pseudomonas fragi</name>
    <dbReference type="NCBI Taxonomy" id="296"/>
    <lineage>
        <taxon>Bacteria</taxon>
        <taxon>Pseudomonadati</taxon>
        <taxon>Pseudomonadota</taxon>
        <taxon>Gammaproteobacteria</taxon>
        <taxon>Pseudomonadales</taxon>
        <taxon>Pseudomonadaceae</taxon>
        <taxon>Pseudomonas</taxon>
    </lineage>
</organism>
<evidence type="ECO:0000313" key="1">
    <source>
        <dbReference type="EMBL" id="OZY41478.1"/>
    </source>
</evidence>
<accession>A0A266LTR6</accession>
<dbReference type="AlphaFoldDB" id="A0A266LTR6"/>